<dbReference type="EMBL" id="QUAJ01000047">
    <property type="protein sequence ID" value="REI39386.1"/>
    <property type="molecule type" value="Genomic_DNA"/>
</dbReference>
<dbReference type="Gene3D" id="3.40.960.10">
    <property type="entry name" value="VSR Endonuclease"/>
    <property type="match status" value="1"/>
</dbReference>
<dbReference type="Pfam" id="PF04480">
    <property type="entry name" value="DUF559"/>
    <property type="match status" value="1"/>
</dbReference>
<accession>A0ABX9KD25</accession>
<dbReference type="PANTHER" id="PTHR38590:SF1">
    <property type="entry name" value="BLL0828 PROTEIN"/>
    <property type="match status" value="1"/>
</dbReference>
<dbReference type="InterPro" id="IPR007569">
    <property type="entry name" value="DUF559"/>
</dbReference>
<reference evidence="2 3" key="1">
    <citation type="submission" date="2018-08" db="EMBL/GenBank/DDBJ databases">
        <title>Draft genome sequence of Psychrilyobacter sp. strain SD5 isolated from Black Sea water.</title>
        <authorList>
            <person name="Yadav S."/>
            <person name="Villanueva L."/>
            <person name="Damste J.S.S."/>
        </authorList>
    </citation>
    <scope>NUCLEOTIDE SEQUENCE [LARGE SCALE GENOMIC DNA]</scope>
    <source>
        <strain evidence="2 3">SD5</strain>
    </source>
</reference>
<name>A0ABX9KD25_9FUSO</name>
<dbReference type="CDD" id="cd01038">
    <property type="entry name" value="Endonuclease_DUF559"/>
    <property type="match status" value="1"/>
</dbReference>
<dbReference type="SUPFAM" id="SSF52980">
    <property type="entry name" value="Restriction endonuclease-like"/>
    <property type="match status" value="1"/>
</dbReference>
<dbReference type="PANTHER" id="PTHR38590">
    <property type="entry name" value="BLL0828 PROTEIN"/>
    <property type="match status" value="1"/>
</dbReference>
<proteinExistence type="predicted"/>
<sequence>MELFNKSSTKDKRNNLKQNMTLEEELLWKNIRKDQLGVRFRRQYGIGEYIVDFYCPKLRIVIEIDGGQHYIEKGLEYDHVREEYMKELGIKTLRFSNAEVRDDVEGVVEEIKGEI</sequence>
<keyword evidence="3" id="KW-1185">Reference proteome</keyword>
<dbReference type="InterPro" id="IPR047216">
    <property type="entry name" value="Endonuclease_DUF559_bact"/>
</dbReference>
<comment type="caution">
    <text evidence="2">The sequence shown here is derived from an EMBL/GenBank/DDBJ whole genome shotgun (WGS) entry which is preliminary data.</text>
</comment>
<evidence type="ECO:0000313" key="2">
    <source>
        <dbReference type="EMBL" id="REI39386.1"/>
    </source>
</evidence>
<gene>
    <name evidence="2" type="ORF">DYH56_14945</name>
</gene>
<dbReference type="InterPro" id="IPR011335">
    <property type="entry name" value="Restrct_endonuc-II-like"/>
</dbReference>
<evidence type="ECO:0000313" key="3">
    <source>
        <dbReference type="Proteomes" id="UP000263486"/>
    </source>
</evidence>
<protein>
    <submittedName>
        <fullName evidence="2">DUF559 domain-containing protein</fullName>
    </submittedName>
</protein>
<organism evidence="2 3">
    <name type="scientific">Psychrilyobacter piezotolerans</name>
    <dbReference type="NCBI Taxonomy" id="2293438"/>
    <lineage>
        <taxon>Bacteria</taxon>
        <taxon>Fusobacteriati</taxon>
        <taxon>Fusobacteriota</taxon>
        <taxon>Fusobacteriia</taxon>
        <taxon>Fusobacteriales</taxon>
        <taxon>Fusobacteriaceae</taxon>
        <taxon>Psychrilyobacter</taxon>
    </lineage>
</organism>
<dbReference type="Proteomes" id="UP000263486">
    <property type="component" value="Unassembled WGS sequence"/>
</dbReference>
<feature type="domain" description="DUF559" evidence="1">
    <location>
        <begin position="10"/>
        <end position="113"/>
    </location>
</feature>
<dbReference type="RefSeq" id="WP_114643670.1">
    <property type="nucleotide sequence ID" value="NZ_JAACIO010000044.1"/>
</dbReference>
<evidence type="ECO:0000259" key="1">
    <source>
        <dbReference type="Pfam" id="PF04480"/>
    </source>
</evidence>